<organism evidence="1 2">
    <name type="scientific">Kipferlia bialata</name>
    <dbReference type="NCBI Taxonomy" id="797122"/>
    <lineage>
        <taxon>Eukaryota</taxon>
        <taxon>Metamonada</taxon>
        <taxon>Carpediemonas-like organisms</taxon>
        <taxon>Kipferlia</taxon>
    </lineage>
</organism>
<protein>
    <submittedName>
        <fullName evidence="1">Uncharacterized protein</fullName>
    </submittedName>
</protein>
<dbReference type="EMBL" id="BDIP01008840">
    <property type="protein sequence ID" value="GIQ92043.1"/>
    <property type="molecule type" value="Genomic_DNA"/>
</dbReference>
<comment type="caution">
    <text evidence="1">The sequence shown here is derived from an EMBL/GenBank/DDBJ whole genome shotgun (WGS) entry which is preliminary data.</text>
</comment>
<dbReference type="Proteomes" id="UP000265618">
    <property type="component" value="Unassembled WGS sequence"/>
</dbReference>
<name>A0A9K3DA86_9EUKA</name>
<dbReference type="AlphaFoldDB" id="A0A9K3DA86"/>
<evidence type="ECO:0000313" key="1">
    <source>
        <dbReference type="EMBL" id="GIQ92043.1"/>
    </source>
</evidence>
<sequence length="44" mass="5170">STESRTHHFKVLSLKDQGSVRTIKLQKARIARLQASIQHWKTKR</sequence>
<feature type="non-terminal residue" evidence="1">
    <location>
        <position position="1"/>
    </location>
</feature>
<gene>
    <name evidence="1" type="ORF">KIPB_015583</name>
</gene>
<evidence type="ECO:0000313" key="2">
    <source>
        <dbReference type="Proteomes" id="UP000265618"/>
    </source>
</evidence>
<proteinExistence type="predicted"/>
<accession>A0A9K3DA86</accession>
<reference evidence="1 2" key="1">
    <citation type="journal article" date="2018" name="PLoS ONE">
        <title>The draft genome of Kipferlia bialata reveals reductive genome evolution in fornicate parasites.</title>
        <authorList>
            <person name="Tanifuji G."/>
            <person name="Takabayashi S."/>
            <person name="Kume K."/>
            <person name="Takagi M."/>
            <person name="Nakayama T."/>
            <person name="Kamikawa R."/>
            <person name="Inagaki Y."/>
            <person name="Hashimoto T."/>
        </authorList>
    </citation>
    <scope>NUCLEOTIDE SEQUENCE [LARGE SCALE GENOMIC DNA]</scope>
    <source>
        <strain evidence="1">NY0173</strain>
    </source>
</reference>
<keyword evidence="2" id="KW-1185">Reference proteome</keyword>